<dbReference type="Pfam" id="PF00294">
    <property type="entry name" value="PfkB"/>
    <property type="match status" value="1"/>
</dbReference>
<dbReference type="EC" id="2.7.1.15" evidence="4"/>
<dbReference type="SUPFAM" id="SSF53613">
    <property type="entry name" value="Ribokinase-like"/>
    <property type="match status" value="1"/>
</dbReference>
<dbReference type="InterPro" id="IPR011611">
    <property type="entry name" value="PfkB_dom"/>
</dbReference>
<dbReference type="InterPro" id="IPR029056">
    <property type="entry name" value="Ribokinase-like"/>
</dbReference>
<dbReference type="GO" id="GO:0005829">
    <property type="term" value="C:cytosol"/>
    <property type="evidence" value="ECO:0007669"/>
    <property type="project" value="TreeGrafter"/>
</dbReference>
<dbReference type="RefSeq" id="WP_157959391.1">
    <property type="nucleotide sequence ID" value="NZ_LS483254.1"/>
</dbReference>
<dbReference type="PANTHER" id="PTHR10584">
    <property type="entry name" value="SUGAR KINASE"/>
    <property type="match status" value="1"/>
</dbReference>
<evidence type="ECO:0000313" key="4">
    <source>
        <dbReference type="EMBL" id="SQD92510.1"/>
    </source>
</evidence>
<protein>
    <submittedName>
        <fullName evidence="4">Putative Ribokinase</fullName>
        <ecNumber evidence="4">2.7.1.15</ecNumber>
    </submittedName>
</protein>
<keyword evidence="2 4" id="KW-0418">Kinase</keyword>
<gene>
    <name evidence="4" type="ORF">BARAN1_0486</name>
</gene>
<name>A0A2X3L153_9BACT</name>
<organism evidence="4 5">
    <name type="scientific">Candidatus Bipolaricaulis anaerobius</name>
    <dbReference type="NCBI Taxonomy" id="2026885"/>
    <lineage>
        <taxon>Bacteria</taxon>
        <taxon>Candidatus Bipolaricaulota</taxon>
        <taxon>Candidatus Bipolaricaulia</taxon>
        <taxon>Candidatus Bipolaricaulales</taxon>
        <taxon>Candidatus Bipolaricaulaceae</taxon>
        <taxon>Candidatus Bipolaricaulis</taxon>
    </lineage>
</organism>
<reference evidence="5" key="1">
    <citation type="submission" date="2018-05" db="EMBL/GenBank/DDBJ databases">
        <authorList>
            <person name="Hao L."/>
        </authorList>
    </citation>
    <scope>NUCLEOTIDE SEQUENCE [LARGE SCALE GENOMIC DNA]</scope>
</reference>
<dbReference type="PRINTS" id="PR00990">
    <property type="entry name" value="RIBOKINASE"/>
</dbReference>
<keyword evidence="5" id="KW-1185">Reference proteome</keyword>
<dbReference type="OrthoDB" id="9775849at2"/>
<dbReference type="InterPro" id="IPR002139">
    <property type="entry name" value="Ribo/fructo_kinase"/>
</dbReference>
<accession>A0A2X3L153</accession>
<dbReference type="GO" id="GO:0004747">
    <property type="term" value="F:ribokinase activity"/>
    <property type="evidence" value="ECO:0007669"/>
    <property type="project" value="UniProtKB-EC"/>
</dbReference>
<keyword evidence="1 4" id="KW-0808">Transferase</keyword>
<dbReference type="Proteomes" id="UP000249818">
    <property type="component" value="Chromosome BARAN1"/>
</dbReference>
<evidence type="ECO:0000256" key="2">
    <source>
        <dbReference type="ARBA" id="ARBA00022777"/>
    </source>
</evidence>
<proteinExistence type="predicted"/>
<sequence>MKIAVLGTLSIHLVAEVDRLPRPGEMVPSRGVGREPGGTGTLQAIAAARLGAEVTLYGRVGADPFGDEILSSLRGAGVEIAAVERSVRDPTGASLLLIEPTRQFLAAQAGGANGGVDEAYIARFLPPIREADAVLLDLAIPAPALVSLLAGLPPARPIVVLHPIPPRDLSLPWERVDFLVGSREALASPTAGSSPEEAARAGQALLTRGVRSVVITAGPDGAYLIEGAGATRFPGHSLPVVDPTGAADAFRAALAVKLAGGRGPYEAAGFATAAAALAAARQGGPLSFPTAAEVQELLARPALP</sequence>
<dbReference type="Gene3D" id="3.40.1190.20">
    <property type="match status" value="1"/>
</dbReference>
<evidence type="ECO:0000313" key="5">
    <source>
        <dbReference type="Proteomes" id="UP000249818"/>
    </source>
</evidence>
<evidence type="ECO:0000259" key="3">
    <source>
        <dbReference type="Pfam" id="PF00294"/>
    </source>
</evidence>
<dbReference type="AlphaFoldDB" id="A0A2X3L153"/>
<evidence type="ECO:0000256" key="1">
    <source>
        <dbReference type="ARBA" id="ARBA00022679"/>
    </source>
</evidence>
<dbReference type="KEGG" id="bana:BARAN1_0486"/>
<feature type="domain" description="Carbohydrate kinase PfkB" evidence="3">
    <location>
        <begin position="2"/>
        <end position="290"/>
    </location>
</feature>
<dbReference type="PANTHER" id="PTHR10584:SF166">
    <property type="entry name" value="RIBOKINASE"/>
    <property type="match status" value="1"/>
</dbReference>
<dbReference type="EMBL" id="LS483254">
    <property type="protein sequence ID" value="SQD92510.1"/>
    <property type="molecule type" value="Genomic_DNA"/>
</dbReference>